<keyword evidence="5" id="KW-0862">Zinc</keyword>
<evidence type="ECO:0000256" key="4">
    <source>
        <dbReference type="ARBA" id="ARBA00022771"/>
    </source>
</evidence>
<dbReference type="Pfam" id="PF05485">
    <property type="entry name" value="THAP"/>
    <property type="match status" value="1"/>
</dbReference>
<dbReference type="EMBL" id="HG994585">
    <property type="protein sequence ID" value="CAF2986872.1"/>
    <property type="molecule type" value="Genomic_DNA"/>
</dbReference>
<dbReference type="SUPFAM" id="SSF57716">
    <property type="entry name" value="Glucocorticoid receptor-like (DNA-binding domain)"/>
    <property type="match status" value="1"/>
</dbReference>
<reference evidence="12" key="1">
    <citation type="submission" date="2021-02" db="EMBL/GenBank/DDBJ databases">
        <authorList>
            <person name="Bekaert M."/>
        </authorList>
    </citation>
    <scope>NUCLEOTIDE SEQUENCE</scope>
    <source>
        <strain evidence="12">IoA-00</strain>
    </source>
</reference>
<gene>
    <name evidence="12" type="ORF">LSAA_12355</name>
</gene>
<evidence type="ECO:0000256" key="2">
    <source>
        <dbReference type="ARBA" id="ARBA00006177"/>
    </source>
</evidence>
<evidence type="ECO:0000256" key="5">
    <source>
        <dbReference type="ARBA" id="ARBA00022833"/>
    </source>
</evidence>
<evidence type="ECO:0000256" key="11">
    <source>
        <dbReference type="ARBA" id="ARBA00023306"/>
    </source>
</evidence>
<dbReference type="GO" id="GO:0005654">
    <property type="term" value="C:nucleoplasm"/>
    <property type="evidence" value="ECO:0007669"/>
    <property type="project" value="UniProtKB-SubCell"/>
</dbReference>
<keyword evidence="10" id="KW-0539">Nucleus</keyword>
<comment type="similarity">
    <text evidence="2">Belongs to the THAP1 family.</text>
</comment>
<dbReference type="Proteomes" id="UP000675881">
    <property type="component" value="Chromosome 6"/>
</dbReference>
<dbReference type="Gene3D" id="6.20.210.20">
    <property type="entry name" value="THAP domain"/>
    <property type="match status" value="1"/>
</dbReference>
<evidence type="ECO:0000256" key="1">
    <source>
        <dbReference type="ARBA" id="ARBA00004642"/>
    </source>
</evidence>
<name>A0A7R8D0R5_LEPSM</name>
<evidence type="ECO:0000256" key="8">
    <source>
        <dbReference type="ARBA" id="ARBA00023125"/>
    </source>
</evidence>
<dbReference type="PANTHER" id="PTHR46600">
    <property type="entry name" value="THAP DOMAIN-CONTAINING"/>
    <property type="match status" value="1"/>
</dbReference>
<dbReference type="AlphaFoldDB" id="A0A7R8D0R5"/>
<dbReference type="SMART" id="SM00980">
    <property type="entry name" value="THAP"/>
    <property type="match status" value="1"/>
</dbReference>
<dbReference type="PANTHER" id="PTHR46600:SF1">
    <property type="entry name" value="THAP DOMAIN-CONTAINING PROTEIN 1"/>
    <property type="match status" value="1"/>
</dbReference>
<dbReference type="GO" id="GO:0008270">
    <property type="term" value="F:zinc ion binding"/>
    <property type="evidence" value="ECO:0007669"/>
    <property type="project" value="UniProtKB-KW"/>
</dbReference>
<protein>
    <submittedName>
        <fullName evidence="12">(salmon louse) hypothetical protein</fullName>
    </submittedName>
</protein>
<evidence type="ECO:0000256" key="6">
    <source>
        <dbReference type="ARBA" id="ARBA00023015"/>
    </source>
</evidence>
<evidence type="ECO:0000256" key="9">
    <source>
        <dbReference type="ARBA" id="ARBA00023163"/>
    </source>
</evidence>
<keyword evidence="7" id="KW-0175">Coiled coil</keyword>
<dbReference type="OrthoDB" id="6381412at2759"/>
<keyword evidence="4" id="KW-0863">Zinc-finger</keyword>
<proteinExistence type="inferred from homology"/>
<keyword evidence="6" id="KW-0805">Transcription regulation</keyword>
<dbReference type="PROSITE" id="PS50950">
    <property type="entry name" value="ZF_THAP"/>
    <property type="match status" value="1"/>
</dbReference>
<dbReference type="InterPro" id="IPR026516">
    <property type="entry name" value="THAP1/10"/>
</dbReference>
<organism evidence="12 13">
    <name type="scientific">Lepeophtheirus salmonis</name>
    <name type="common">Salmon louse</name>
    <name type="synonym">Caligus salmonis</name>
    <dbReference type="NCBI Taxonomy" id="72036"/>
    <lineage>
        <taxon>Eukaryota</taxon>
        <taxon>Metazoa</taxon>
        <taxon>Ecdysozoa</taxon>
        <taxon>Arthropoda</taxon>
        <taxon>Crustacea</taxon>
        <taxon>Multicrustacea</taxon>
        <taxon>Hexanauplia</taxon>
        <taxon>Copepoda</taxon>
        <taxon>Siphonostomatoida</taxon>
        <taxon>Caligidae</taxon>
        <taxon>Lepeophtheirus</taxon>
    </lineage>
</organism>
<evidence type="ECO:0000256" key="7">
    <source>
        <dbReference type="ARBA" id="ARBA00023054"/>
    </source>
</evidence>
<keyword evidence="9" id="KW-0804">Transcription</keyword>
<dbReference type="InterPro" id="IPR006612">
    <property type="entry name" value="THAP_Znf"/>
</dbReference>
<keyword evidence="11" id="KW-0131">Cell cycle</keyword>
<sequence length="258" mass="29627">MVKVCCIPKCGSHSKADSSPKISFHKFPIGAHSNDLWTRKVLRESTWKPSKHSVVCSKHFDEDDFIIEKSKRLKNNKKQLDQELLIKDTFNTVDEGCHKFQNEVLPEGFTFLNKNDTLAFLHYNEDLDVPEVLLSLVIKSDLTFSIGYKGNKLDNKIVRHLATGGKISKVSTTLNILSYLKSREEAPPPDHSVLNSVLNKLEAISSEMEYEKLQSQISFSIEQVRLAVISPHTRRYSPFLLLQCRPIGREYLRHYIRN</sequence>
<keyword evidence="3" id="KW-0479">Metal-binding</keyword>
<dbReference type="GO" id="GO:0043565">
    <property type="term" value="F:sequence-specific DNA binding"/>
    <property type="evidence" value="ECO:0007669"/>
    <property type="project" value="InterPro"/>
</dbReference>
<keyword evidence="8" id="KW-0238">DNA-binding</keyword>
<evidence type="ECO:0000256" key="10">
    <source>
        <dbReference type="ARBA" id="ARBA00023242"/>
    </source>
</evidence>
<accession>A0A7R8D0R5</accession>
<evidence type="ECO:0000256" key="3">
    <source>
        <dbReference type="ARBA" id="ARBA00022723"/>
    </source>
</evidence>
<comment type="subcellular location">
    <subcellularLocation>
        <location evidence="1">Nucleus</location>
        <location evidence="1">Nucleoplasm</location>
    </subcellularLocation>
</comment>
<keyword evidence="13" id="KW-1185">Reference proteome</keyword>
<evidence type="ECO:0000313" key="13">
    <source>
        <dbReference type="Proteomes" id="UP000675881"/>
    </source>
</evidence>
<dbReference type="InterPro" id="IPR038441">
    <property type="entry name" value="THAP_Znf_sf"/>
</dbReference>
<evidence type="ECO:0000313" key="12">
    <source>
        <dbReference type="EMBL" id="CAF2986872.1"/>
    </source>
</evidence>